<dbReference type="KEGG" id="vfi:VF_B0019"/>
<accession>Q5DY85</accession>
<proteinExistence type="predicted"/>
<keyword evidence="1" id="KW-0614">Plasmid</keyword>
<dbReference type="AlphaFoldDB" id="Q5DY85"/>
<reference evidence="1 2" key="2">
    <citation type="journal article" date="2008" name="BMC Genomics">
        <title>Comparative genomics-based investigation of resequencing targets in Vibrio fischeri: focus on point miscalls and artefactual expansions.</title>
        <authorList>
            <person name="Mandel M.J."/>
            <person name="Stabb E.V."/>
            <person name="Ruby E.G."/>
        </authorList>
    </citation>
    <scope>NUCLEOTIDE SEQUENCE [LARGE SCALE GENOMIC DNA]</scope>
    <source>
        <strain evidence="2">ATCC 700601 / ES114</strain>
    </source>
</reference>
<geneLocation type="plasmid" evidence="1 2">
    <name>pES100</name>
</geneLocation>
<name>Q5DY85_ALIF1</name>
<protein>
    <submittedName>
        <fullName evidence="1">Uncharacterized protein</fullName>
    </submittedName>
</protein>
<keyword evidence="2" id="KW-1185">Reference proteome</keyword>
<evidence type="ECO:0000313" key="1">
    <source>
        <dbReference type="EMBL" id="AAW88261.1"/>
    </source>
</evidence>
<reference evidence="1 2" key="1">
    <citation type="journal article" date="2005" name="Proc. Natl. Acad. Sci. U.S.A.">
        <title>Complete genome sequence of Vibrio fischeri: a symbiotic bacterium with pathogenic congeners.</title>
        <authorList>
            <person name="Ruby E.G."/>
            <person name="Urbanowski M."/>
            <person name="Campbell J."/>
            <person name="Dunn A."/>
            <person name="Faini M."/>
            <person name="Gunsalus R."/>
            <person name="Lostroh P."/>
            <person name="Lupp C."/>
            <person name="McCann J."/>
            <person name="Millikan D."/>
            <person name="Schaefer A."/>
            <person name="Stabb E."/>
            <person name="Stevens A."/>
            <person name="Visick K."/>
            <person name="Whistler C."/>
            <person name="Greenberg E.P."/>
        </authorList>
    </citation>
    <scope>NUCLEOTIDE SEQUENCE [LARGE SCALE GENOMIC DNA]</scope>
    <source>
        <strain evidence="2">ATCC 700601 / ES114</strain>
    </source>
</reference>
<sequence>MVLAFKGCMDDYLLQYKENYNSSKVFFMFV</sequence>
<dbReference type="EMBL" id="CP000022">
    <property type="protein sequence ID" value="AAW88261.1"/>
    <property type="molecule type" value="Genomic_DNA"/>
</dbReference>
<gene>
    <name evidence="1" type="ordered locus">VF_B0019</name>
</gene>
<evidence type="ECO:0000313" key="2">
    <source>
        <dbReference type="Proteomes" id="UP000000537"/>
    </source>
</evidence>
<dbReference type="HOGENOM" id="CLU_3406039_0_0_6"/>
<organism evidence="1 2">
    <name type="scientific">Aliivibrio fischeri (strain ATCC 700601 / ES114)</name>
    <name type="common">Vibrio fischeri</name>
    <dbReference type="NCBI Taxonomy" id="312309"/>
    <lineage>
        <taxon>Bacteria</taxon>
        <taxon>Pseudomonadati</taxon>
        <taxon>Pseudomonadota</taxon>
        <taxon>Gammaproteobacteria</taxon>
        <taxon>Vibrionales</taxon>
        <taxon>Vibrionaceae</taxon>
        <taxon>Aliivibrio</taxon>
    </lineage>
</organism>
<dbReference type="Proteomes" id="UP000000537">
    <property type="component" value="Plasmid pES100"/>
</dbReference>
<dbReference type="EnsemblBacteria" id="AAW88261">
    <property type="protein sequence ID" value="AAW88261"/>
    <property type="gene ID" value="VF_B0019"/>
</dbReference>